<dbReference type="SMART" id="SM00450">
    <property type="entry name" value="RHOD"/>
    <property type="match status" value="1"/>
</dbReference>
<dbReference type="InterPro" id="IPR050229">
    <property type="entry name" value="GlpE_sulfurtransferase"/>
</dbReference>
<evidence type="ECO:0000313" key="4">
    <source>
        <dbReference type="Proteomes" id="UP001254165"/>
    </source>
</evidence>
<keyword evidence="1" id="KW-0472">Membrane</keyword>
<dbReference type="EMBL" id="JAUHMF010000002">
    <property type="protein sequence ID" value="MDT8898358.1"/>
    <property type="molecule type" value="Genomic_DNA"/>
</dbReference>
<accession>A0ABU3NND5</accession>
<keyword evidence="4" id="KW-1185">Reference proteome</keyword>
<feature type="transmembrane region" description="Helical" evidence="1">
    <location>
        <begin position="21"/>
        <end position="41"/>
    </location>
</feature>
<proteinExistence type="predicted"/>
<name>A0ABU3NND5_9CHLR</name>
<evidence type="ECO:0000259" key="2">
    <source>
        <dbReference type="PROSITE" id="PS50206"/>
    </source>
</evidence>
<dbReference type="CDD" id="cd00158">
    <property type="entry name" value="RHOD"/>
    <property type="match status" value="1"/>
</dbReference>
<comment type="caution">
    <text evidence="3">The sequence shown here is derived from an EMBL/GenBank/DDBJ whole genome shotgun (WGS) entry which is preliminary data.</text>
</comment>
<reference evidence="3 4" key="1">
    <citation type="submission" date="2023-07" db="EMBL/GenBank/DDBJ databases">
        <title>Novel species of Thermanaerothrix with wide hydrolytic capabilities.</title>
        <authorList>
            <person name="Zayulina K.S."/>
            <person name="Podosokorskaya O.A."/>
            <person name="Elcheninov A.G."/>
        </authorList>
    </citation>
    <scope>NUCLEOTIDE SEQUENCE [LARGE SCALE GENOMIC DNA]</scope>
    <source>
        <strain evidence="3 4">4228-RoL</strain>
    </source>
</reference>
<dbReference type="PANTHER" id="PTHR43031:SF1">
    <property type="entry name" value="PYRIDINE NUCLEOTIDE-DISULPHIDE OXIDOREDUCTASE"/>
    <property type="match status" value="1"/>
</dbReference>
<dbReference type="Pfam" id="PF00581">
    <property type="entry name" value="Rhodanese"/>
    <property type="match status" value="1"/>
</dbReference>
<dbReference type="PROSITE" id="PS50206">
    <property type="entry name" value="RHODANESE_3"/>
    <property type="match status" value="1"/>
</dbReference>
<dbReference type="PANTHER" id="PTHR43031">
    <property type="entry name" value="FAD-DEPENDENT OXIDOREDUCTASE"/>
    <property type="match status" value="1"/>
</dbReference>
<keyword evidence="1" id="KW-1133">Transmembrane helix</keyword>
<dbReference type="Proteomes" id="UP001254165">
    <property type="component" value="Unassembled WGS sequence"/>
</dbReference>
<organism evidence="3 4">
    <name type="scientific">Thermanaerothrix solaris</name>
    <dbReference type="NCBI Taxonomy" id="3058434"/>
    <lineage>
        <taxon>Bacteria</taxon>
        <taxon>Bacillati</taxon>
        <taxon>Chloroflexota</taxon>
        <taxon>Anaerolineae</taxon>
        <taxon>Anaerolineales</taxon>
        <taxon>Anaerolineaceae</taxon>
        <taxon>Thermanaerothrix</taxon>
    </lineage>
</organism>
<protein>
    <submittedName>
        <fullName evidence="3">Rhodanese-like domain-containing protein</fullName>
    </submittedName>
</protein>
<evidence type="ECO:0000256" key="1">
    <source>
        <dbReference type="SAM" id="Phobius"/>
    </source>
</evidence>
<keyword evidence="1" id="KW-0812">Transmembrane</keyword>
<feature type="domain" description="Rhodanese" evidence="2">
    <location>
        <begin position="62"/>
        <end position="150"/>
    </location>
</feature>
<dbReference type="SUPFAM" id="SSF52821">
    <property type="entry name" value="Rhodanese/Cell cycle control phosphatase"/>
    <property type="match status" value="1"/>
</dbReference>
<gene>
    <name evidence="3" type="ORF">QYE77_08775</name>
</gene>
<sequence>MGQRKGTSRSTRASRTGLPPWAWIAVIGVIALGVIALPNLLRAQPTTALPAEVDVVQAATLRDQGALVLDVREPEEWADYHIPGATLIPLGQLAARVDEVPRDRPVLVYCRSGNRSQEGRDILLRAGFTQVTSLRGGIKAWAAAGLPTVSGP</sequence>
<dbReference type="InterPro" id="IPR001763">
    <property type="entry name" value="Rhodanese-like_dom"/>
</dbReference>
<dbReference type="Gene3D" id="3.40.250.10">
    <property type="entry name" value="Rhodanese-like domain"/>
    <property type="match status" value="1"/>
</dbReference>
<evidence type="ECO:0000313" key="3">
    <source>
        <dbReference type="EMBL" id="MDT8898358.1"/>
    </source>
</evidence>
<dbReference type="InterPro" id="IPR036873">
    <property type="entry name" value="Rhodanese-like_dom_sf"/>
</dbReference>